<sequence length="90" mass="9901">QLASYPGKNLKLDVVIVDYPAKWGMSVSRKRATSVGGSVQMDMSYAIIPIEGSLVKLPGEKKILYLIEDPNNASYEVLHADIDIDNSLSY</sequence>
<comment type="caution">
    <text evidence="1">The sequence shown here is derived from an EMBL/GenBank/DDBJ whole genome shotgun (WGS) entry which is preliminary data.</text>
</comment>
<dbReference type="EMBL" id="JAHRHJ020000007">
    <property type="protein sequence ID" value="KAH9309921.1"/>
    <property type="molecule type" value="Genomic_DNA"/>
</dbReference>
<organism evidence="1 2">
    <name type="scientific">Taxus chinensis</name>
    <name type="common">Chinese yew</name>
    <name type="synonym">Taxus wallichiana var. chinensis</name>
    <dbReference type="NCBI Taxonomy" id="29808"/>
    <lineage>
        <taxon>Eukaryota</taxon>
        <taxon>Viridiplantae</taxon>
        <taxon>Streptophyta</taxon>
        <taxon>Embryophyta</taxon>
        <taxon>Tracheophyta</taxon>
        <taxon>Spermatophyta</taxon>
        <taxon>Pinopsida</taxon>
        <taxon>Pinidae</taxon>
        <taxon>Conifers II</taxon>
        <taxon>Cupressales</taxon>
        <taxon>Taxaceae</taxon>
        <taxon>Taxus</taxon>
    </lineage>
</organism>
<evidence type="ECO:0000313" key="2">
    <source>
        <dbReference type="Proteomes" id="UP000824469"/>
    </source>
</evidence>
<feature type="non-terminal residue" evidence="1">
    <location>
        <position position="90"/>
    </location>
</feature>
<dbReference type="Proteomes" id="UP000824469">
    <property type="component" value="Unassembled WGS sequence"/>
</dbReference>
<gene>
    <name evidence="1" type="ORF">KI387_037832</name>
</gene>
<proteinExistence type="predicted"/>
<evidence type="ECO:0000313" key="1">
    <source>
        <dbReference type="EMBL" id="KAH9309921.1"/>
    </source>
</evidence>
<feature type="non-terminal residue" evidence="1">
    <location>
        <position position="1"/>
    </location>
</feature>
<dbReference type="AlphaFoldDB" id="A0AA38KXV3"/>
<accession>A0AA38KXV3</accession>
<name>A0AA38KXV3_TAXCH</name>
<reference evidence="1 2" key="1">
    <citation type="journal article" date="2021" name="Nat. Plants">
        <title>The Taxus genome provides insights into paclitaxel biosynthesis.</title>
        <authorList>
            <person name="Xiong X."/>
            <person name="Gou J."/>
            <person name="Liao Q."/>
            <person name="Li Y."/>
            <person name="Zhou Q."/>
            <person name="Bi G."/>
            <person name="Li C."/>
            <person name="Du R."/>
            <person name="Wang X."/>
            <person name="Sun T."/>
            <person name="Guo L."/>
            <person name="Liang H."/>
            <person name="Lu P."/>
            <person name="Wu Y."/>
            <person name="Zhang Z."/>
            <person name="Ro D.K."/>
            <person name="Shang Y."/>
            <person name="Huang S."/>
            <person name="Yan J."/>
        </authorList>
    </citation>
    <scope>NUCLEOTIDE SEQUENCE [LARGE SCALE GENOMIC DNA]</scope>
    <source>
        <strain evidence="1">Ta-2019</strain>
    </source>
</reference>
<keyword evidence="2" id="KW-1185">Reference proteome</keyword>
<protein>
    <submittedName>
        <fullName evidence="1">Uncharacterized protein</fullName>
    </submittedName>
</protein>